<dbReference type="InParanoid" id="A0A4R5DHA5"/>
<gene>
    <name evidence="3" type="ORF">E1269_12855</name>
</gene>
<dbReference type="InterPro" id="IPR002347">
    <property type="entry name" value="SDR_fam"/>
</dbReference>
<dbReference type="PRINTS" id="PR00080">
    <property type="entry name" value="SDRFAMILY"/>
</dbReference>
<evidence type="ECO:0000313" key="3">
    <source>
        <dbReference type="EMBL" id="TDE09863.1"/>
    </source>
</evidence>
<dbReference type="FunFam" id="3.40.50.720:FF:000084">
    <property type="entry name" value="Short-chain dehydrogenase reductase"/>
    <property type="match status" value="1"/>
</dbReference>
<dbReference type="SUPFAM" id="SSF51735">
    <property type="entry name" value="NAD(P)-binding Rossmann-fold domains"/>
    <property type="match status" value="1"/>
</dbReference>
<dbReference type="GO" id="GO:0047936">
    <property type="term" value="F:glucose 1-dehydrogenase [NAD(P)+] activity"/>
    <property type="evidence" value="ECO:0007669"/>
    <property type="project" value="UniProtKB-EC"/>
</dbReference>
<dbReference type="EMBL" id="SMKZ01000016">
    <property type="protein sequence ID" value="TDE09863.1"/>
    <property type="molecule type" value="Genomic_DNA"/>
</dbReference>
<dbReference type="CDD" id="cd05233">
    <property type="entry name" value="SDR_c"/>
    <property type="match status" value="1"/>
</dbReference>
<dbReference type="PROSITE" id="PS00061">
    <property type="entry name" value="ADH_SHORT"/>
    <property type="match status" value="1"/>
</dbReference>
<accession>A0A4R5DHA5</accession>
<comment type="caution">
    <text evidence="3">The sequence shown here is derived from an EMBL/GenBank/DDBJ whole genome shotgun (WGS) entry which is preliminary data.</text>
</comment>
<keyword evidence="4" id="KW-1185">Reference proteome</keyword>
<proteinExistence type="inferred from homology"/>
<dbReference type="EC" id="1.1.1.47" evidence="3"/>
<dbReference type="PANTHER" id="PTHR24321:SF8">
    <property type="entry name" value="ESTRADIOL 17-BETA-DEHYDROGENASE 8-RELATED"/>
    <property type="match status" value="1"/>
</dbReference>
<name>A0A4R5DHA5_9ACTN</name>
<comment type="similarity">
    <text evidence="1">Belongs to the short-chain dehydrogenases/reductases (SDR) family.</text>
</comment>
<evidence type="ECO:0000256" key="2">
    <source>
        <dbReference type="ARBA" id="ARBA00023002"/>
    </source>
</evidence>
<evidence type="ECO:0000256" key="1">
    <source>
        <dbReference type="ARBA" id="ARBA00006484"/>
    </source>
</evidence>
<dbReference type="AlphaFoldDB" id="A0A4R5DHA5"/>
<evidence type="ECO:0000313" key="4">
    <source>
        <dbReference type="Proteomes" id="UP000294739"/>
    </source>
</evidence>
<keyword evidence="2 3" id="KW-0560">Oxidoreductase</keyword>
<organism evidence="3 4">
    <name type="scientific">Jiangella asiatica</name>
    <dbReference type="NCBI Taxonomy" id="2530372"/>
    <lineage>
        <taxon>Bacteria</taxon>
        <taxon>Bacillati</taxon>
        <taxon>Actinomycetota</taxon>
        <taxon>Actinomycetes</taxon>
        <taxon>Jiangellales</taxon>
        <taxon>Jiangellaceae</taxon>
        <taxon>Jiangella</taxon>
    </lineage>
</organism>
<dbReference type="PRINTS" id="PR00081">
    <property type="entry name" value="GDHRDH"/>
</dbReference>
<dbReference type="Gene3D" id="3.40.50.720">
    <property type="entry name" value="NAD(P)-binding Rossmann-like Domain"/>
    <property type="match status" value="1"/>
</dbReference>
<reference evidence="3 4" key="1">
    <citation type="submission" date="2019-03" db="EMBL/GenBank/DDBJ databases">
        <title>Draft genome sequences of novel Actinobacteria.</title>
        <authorList>
            <person name="Sahin N."/>
            <person name="Ay H."/>
            <person name="Saygin H."/>
        </authorList>
    </citation>
    <scope>NUCLEOTIDE SEQUENCE [LARGE SCALE GENOMIC DNA]</scope>
    <source>
        <strain evidence="3 4">5K138</strain>
    </source>
</reference>
<dbReference type="OrthoDB" id="7064009at2"/>
<dbReference type="InterPro" id="IPR020904">
    <property type="entry name" value="Sc_DH/Rdtase_CS"/>
</dbReference>
<dbReference type="Pfam" id="PF13561">
    <property type="entry name" value="adh_short_C2"/>
    <property type="match status" value="1"/>
</dbReference>
<dbReference type="Proteomes" id="UP000294739">
    <property type="component" value="Unassembled WGS sequence"/>
</dbReference>
<dbReference type="FunCoup" id="A0A4R5DHA5">
    <property type="interactions" value="37"/>
</dbReference>
<sequence length="259" mass="27281">MTAPRLAGRTAVVTGGAQGIGAAIVAKLLAEGARVGFLDVDDKHADAVLRETDTGPDQLAYRHCDITDRAEVEAAVAALATAHGPADVLVNNAGISAYFDAAEMDESDWERVFAVDLKGVWLVTRTMLPAMRAAGRGSIVNIASLHARMTTHGMFPYAAAKSGVLGLTRSLALDEGPRGIRVNAVSPGYVRTQLVQEYFEQQDDPQRVEREVLGVHPMGRIATPAEIANVVAFVASDEASFMTGADVAVDGGLGAKFHT</sequence>
<dbReference type="RefSeq" id="WP_131895042.1">
    <property type="nucleotide sequence ID" value="NZ_SMKZ01000016.1"/>
</dbReference>
<dbReference type="NCBIfam" id="NF005559">
    <property type="entry name" value="PRK07231.1"/>
    <property type="match status" value="1"/>
</dbReference>
<dbReference type="PANTHER" id="PTHR24321">
    <property type="entry name" value="DEHYDROGENASES, SHORT CHAIN"/>
    <property type="match status" value="1"/>
</dbReference>
<dbReference type="InterPro" id="IPR036291">
    <property type="entry name" value="NAD(P)-bd_dom_sf"/>
</dbReference>
<protein>
    <submittedName>
        <fullName evidence="3">Glucose 1-dehydrogenase</fullName>
        <ecNumber evidence="3">1.1.1.47</ecNumber>
    </submittedName>
</protein>